<reference evidence="2 3" key="1">
    <citation type="submission" date="2017-03" db="EMBL/GenBank/DDBJ databases">
        <authorList>
            <person name="Afonso C.L."/>
            <person name="Miller P.J."/>
            <person name="Scott M.A."/>
            <person name="Spackman E."/>
            <person name="Goraichik I."/>
            <person name="Dimitrov K.M."/>
            <person name="Suarez D.L."/>
            <person name="Swayne D.E."/>
        </authorList>
    </citation>
    <scope>NUCLEOTIDE SEQUENCE [LARGE SCALE GENOMIC DNA]</scope>
    <source>
        <strain evidence="2 3">CECT 7639</strain>
    </source>
</reference>
<keyword evidence="2" id="KW-0808">Transferase</keyword>
<feature type="domain" description="N-acetyltransferase" evidence="1">
    <location>
        <begin position="103"/>
        <end position="236"/>
    </location>
</feature>
<protein>
    <submittedName>
        <fullName evidence="2">Acetyltransferase (GNAT) family protein</fullName>
    </submittedName>
</protein>
<keyword evidence="3" id="KW-1185">Reference proteome</keyword>
<sequence>MSVNWFDVIDQTWPAAARHAVGPFVLREGKGGGSRVSAATADGPVTEAEIETVEGAMRNLGQKQIFMIRPGDEALDAQLDARGYQVVDAVTIYSCPVAQLTDLVIPRVTVFTIWEPLAIMREIWAAGGIGPARLAVMDRAKGPKTGILMRFNDKPGGAAYAAIHDGVAMVHAVEVVPFQRKQGLGKWAMRGAAFWAQENGANTLSVMCTDANEGANALYRSLGMLPVSKYHYRHLV</sequence>
<dbReference type="AlphaFoldDB" id="A0A1Y5RHB1"/>
<dbReference type="RefSeq" id="WP_085793970.1">
    <property type="nucleotide sequence ID" value="NZ_FWFO01000001.1"/>
</dbReference>
<dbReference type="GO" id="GO:0016747">
    <property type="term" value="F:acyltransferase activity, transferring groups other than amino-acyl groups"/>
    <property type="evidence" value="ECO:0007669"/>
    <property type="project" value="InterPro"/>
</dbReference>
<dbReference type="SUPFAM" id="SSF55729">
    <property type="entry name" value="Acyl-CoA N-acyltransferases (Nat)"/>
    <property type="match status" value="1"/>
</dbReference>
<name>A0A1Y5RHB1_9RHOB</name>
<proteinExistence type="predicted"/>
<dbReference type="OrthoDB" id="7301318at2"/>
<dbReference type="InterPro" id="IPR016181">
    <property type="entry name" value="Acyl_CoA_acyltransferase"/>
</dbReference>
<organism evidence="2 3">
    <name type="scientific">Falsiruegeria litorea R37</name>
    <dbReference type="NCBI Taxonomy" id="1200284"/>
    <lineage>
        <taxon>Bacteria</taxon>
        <taxon>Pseudomonadati</taxon>
        <taxon>Pseudomonadota</taxon>
        <taxon>Alphaproteobacteria</taxon>
        <taxon>Rhodobacterales</taxon>
        <taxon>Roseobacteraceae</taxon>
        <taxon>Falsiruegeria</taxon>
    </lineage>
</organism>
<evidence type="ECO:0000259" key="1">
    <source>
        <dbReference type="PROSITE" id="PS51186"/>
    </source>
</evidence>
<evidence type="ECO:0000313" key="2">
    <source>
        <dbReference type="EMBL" id="SLN14688.1"/>
    </source>
</evidence>
<evidence type="ECO:0000313" key="3">
    <source>
        <dbReference type="Proteomes" id="UP000193077"/>
    </source>
</evidence>
<dbReference type="Gene3D" id="3.40.630.30">
    <property type="match status" value="1"/>
</dbReference>
<dbReference type="EMBL" id="FWFO01000001">
    <property type="protein sequence ID" value="SLN14688.1"/>
    <property type="molecule type" value="Genomic_DNA"/>
</dbReference>
<dbReference type="Proteomes" id="UP000193077">
    <property type="component" value="Unassembled WGS sequence"/>
</dbReference>
<accession>A0A1Y5RHB1</accession>
<dbReference type="InterPro" id="IPR000182">
    <property type="entry name" value="GNAT_dom"/>
</dbReference>
<gene>
    <name evidence="2" type="ORF">TRL7639_00218</name>
</gene>
<dbReference type="PROSITE" id="PS51186">
    <property type="entry name" value="GNAT"/>
    <property type="match status" value="1"/>
</dbReference>
<dbReference type="Pfam" id="PF00583">
    <property type="entry name" value="Acetyltransf_1"/>
    <property type="match status" value="1"/>
</dbReference>